<sequence length="274" mass="29855">MKLLKKLLPSKALAFIALSVFGITAVNAQDAADDIANKLQNPLSSIIALPIQHNLGMGIPGMDGTTYTMSLQPIVAQEFEKFSIVHRGVMGLSYLPATTGLENNLNPQFGITDLNYSFFFAPKNVGKLAWGIGPSIDMPTATSDMLGTGKWSAGASLALVYQTNGWTFDMIFRQTVSFAGDQNRNDVNTFVGQTLIAKSLGKGWMINTFPTIVANWNAEKGQQWTVPVGGGISKLVFMGKLPVNLGVQYYNNVVKPDHVGQHELRFMTTFVFKK</sequence>
<dbReference type="AlphaFoldDB" id="A0AAX1NDG5"/>
<name>A0AAX1NDG5_9BACT</name>
<dbReference type="RefSeq" id="WP_169663651.1">
    <property type="nucleotide sequence ID" value="NZ_CP076133.1"/>
</dbReference>
<dbReference type="EMBL" id="CP076133">
    <property type="protein sequence ID" value="QWG04162.1"/>
    <property type="molecule type" value="Genomic_DNA"/>
</dbReference>
<reference evidence="2 3" key="1">
    <citation type="submission" date="2021-05" db="EMBL/GenBank/DDBJ databases">
        <title>Comparative genomic studies on the polysaccharide-degrading batcterial strains of the Flammeovirga genus.</title>
        <authorList>
            <person name="Zewei F."/>
            <person name="Zheng Z."/>
            <person name="Yu L."/>
            <person name="Ruyue G."/>
            <person name="Yanhong M."/>
            <person name="Yuanyuan C."/>
            <person name="Jingyan G."/>
            <person name="Wenjun H."/>
        </authorList>
    </citation>
    <scope>NUCLEOTIDE SEQUENCE [LARGE SCALE GENOMIC DNA]</scope>
    <source>
        <strain evidence="2 3">NBRC:100898</strain>
    </source>
</reference>
<gene>
    <name evidence="2" type="ORF">KMW28_25050</name>
</gene>
<dbReference type="KEGG" id="fya:KMW28_25050"/>
<evidence type="ECO:0000313" key="3">
    <source>
        <dbReference type="Proteomes" id="UP000678679"/>
    </source>
</evidence>
<dbReference type="Proteomes" id="UP000678679">
    <property type="component" value="Chromosome 2"/>
</dbReference>
<evidence type="ECO:0000313" key="2">
    <source>
        <dbReference type="EMBL" id="QWG04162.1"/>
    </source>
</evidence>
<feature type="signal peptide" evidence="1">
    <location>
        <begin position="1"/>
        <end position="28"/>
    </location>
</feature>
<accession>A0AAX1NDG5</accession>
<protein>
    <recommendedName>
        <fullName evidence="4">Transporter</fullName>
    </recommendedName>
</protein>
<organism evidence="2 3">
    <name type="scientific">Flammeovirga yaeyamensis</name>
    <dbReference type="NCBI Taxonomy" id="367791"/>
    <lineage>
        <taxon>Bacteria</taxon>
        <taxon>Pseudomonadati</taxon>
        <taxon>Bacteroidota</taxon>
        <taxon>Cytophagia</taxon>
        <taxon>Cytophagales</taxon>
        <taxon>Flammeovirgaceae</taxon>
        <taxon>Flammeovirga</taxon>
    </lineage>
</organism>
<keyword evidence="1" id="KW-0732">Signal</keyword>
<keyword evidence="3" id="KW-1185">Reference proteome</keyword>
<evidence type="ECO:0008006" key="4">
    <source>
        <dbReference type="Google" id="ProtNLM"/>
    </source>
</evidence>
<evidence type="ECO:0000256" key="1">
    <source>
        <dbReference type="SAM" id="SignalP"/>
    </source>
</evidence>
<proteinExistence type="predicted"/>
<feature type="chain" id="PRO_5043668019" description="Transporter" evidence="1">
    <location>
        <begin position="29"/>
        <end position="274"/>
    </location>
</feature>